<reference evidence="1 2" key="1">
    <citation type="submission" date="2018-07" db="EMBL/GenBank/DDBJ databases">
        <title>Genome analysis of Larkinella rosea.</title>
        <authorList>
            <person name="Zhou Z."/>
            <person name="Wang G."/>
        </authorList>
    </citation>
    <scope>NUCLEOTIDE SEQUENCE [LARGE SCALE GENOMIC DNA]</scope>
    <source>
        <strain evidence="2">zzj9</strain>
    </source>
</reference>
<protein>
    <submittedName>
        <fullName evidence="1">Uncharacterized protein</fullName>
    </submittedName>
</protein>
<dbReference type="RefSeq" id="WP_114407051.1">
    <property type="nucleotide sequence ID" value="NZ_QOWE01000012.1"/>
</dbReference>
<proteinExistence type="predicted"/>
<dbReference type="EMBL" id="QOWE01000012">
    <property type="protein sequence ID" value="RCR68632.1"/>
    <property type="molecule type" value="Genomic_DNA"/>
</dbReference>
<keyword evidence="2" id="KW-1185">Reference proteome</keyword>
<accession>A0A368JM99</accession>
<dbReference type="Proteomes" id="UP000253383">
    <property type="component" value="Unassembled WGS sequence"/>
</dbReference>
<evidence type="ECO:0000313" key="1">
    <source>
        <dbReference type="EMBL" id="RCR68632.1"/>
    </source>
</evidence>
<evidence type="ECO:0000313" key="2">
    <source>
        <dbReference type="Proteomes" id="UP000253383"/>
    </source>
</evidence>
<name>A0A368JM99_9BACT</name>
<dbReference type="PROSITE" id="PS51257">
    <property type="entry name" value="PROKAR_LIPOPROTEIN"/>
    <property type="match status" value="1"/>
</dbReference>
<dbReference type="OrthoDB" id="930632at2"/>
<organism evidence="1 2">
    <name type="scientific">Larkinella punicea</name>
    <dbReference type="NCBI Taxonomy" id="2315727"/>
    <lineage>
        <taxon>Bacteria</taxon>
        <taxon>Pseudomonadati</taxon>
        <taxon>Bacteroidota</taxon>
        <taxon>Cytophagia</taxon>
        <taxon>Cytophagales</taxon>
        <taxon>Spirosomataceae</taxon>
        <taxon>Larkinella</taxon>
    </lineage>
</organism>
<sequence>MKPILFFLLAATPYLFCGCEPEDHALVVSTYNGHTLQLIDHTTVRSIGERNHQAVLVFDGKTVCDYNAGFPLLPEQYPNWVIRNYDLELSSPDQTPWTVYMSPKAFSRAEFDQFIACFEAKWNEIDSTLTHFSTPAFGKPGRIERVVYGEAPRPLVFRPARLRYQTVYGPNAGPEETFIIQPDGTWSFQIAGNGDGSRFVANAASGMLMAINGELWLEKPFVIDHPMLSIRPDMLDLSDSEYFRSFADSTGKPLLSIMKYPFTTN</sequence>
<comment type="caution">
    <text evidence="1">The sequence shown here is derived from an EMBL/GenBank/DDBJ whole genome shotgun (WGS) entry which is preliminary data.</text>
</comment>
<gene>
    <name evidence="1" type="ORF">DUE52_16120</name>
</gene>
<dbReference type="AlphaFoldDB" id="A0A368JM99"/>